<organism evidence="3 4">
    <name type="scientific">Pestalotiopsis fici (strain W106-1 / CGMCC3.15140)</name>
    <dbReference type="NCBI Taxonomy" id="1229662"/>
    <lineage>
        <taxon>Eukaryota</taxon>
        <taxon>Fungi</taxon>
        <taxon>Dikarya</taxon>
        <taxon>Ascomycota</taxon>
        <taxon>Pezizomycotina</taxon>
        <taxon>Sordariomycetes</taxon>
        <taxon>Xylariomycetidae</taxon>
        <taxon>Amphisphaeriales</taxon>
        <taxon>Sporocadaceae</taxon>
        <taxon>Pestalotiopsis</taxon>
    </lineage>
</organism>
<dbReference type="GO" id="GO:0016747">
    <property type="term" value="F:acyltransferase activity, transferring groups other than amino-acyl groups"/>
    <property type="evidence" value="ECO:0007669"/>
    <property type="project" value="InterPro"/>
</dbReference>
<dbReference type="CDD" id="cd04301">
    <property type="entry name" value="NAT_SF"/>
    <property type="match status" value="1"/>
</dbReference>
<evidence type="ECO:0000313" key="4">
    <source>
        <dbReference type="Proteomes" id="UP000030651"/>
    </source>
</evidence>
<dbReference type="KEGG" id="pfy:PFICI_04761"/>
<dbReference type="RefSeq" id="XP_007831533.1">
    <property type="nucleotide sequence ID" value="XM_007833342.1"/>
</dbReference>
<dbReference type="PROSITE" id="PS51186">
    <property type="entry name" value="GNAT"/>
    <property type="match status" value="1"/>
</dbReference>
<reference evidence="4" key="1">
    <citation type="journal article" date="2015" name="BMC Genomics">
        <title>Genomic and transcriptomic analysis of the endophytic fungus Pestalotiopsis fici reveals its lifestyle and high potential for synthesis of natural products.</title>
        <authorList>
            <person name="Wang X."/>
            <person name="Zhang X."/>
            <person name="Liu L."/>
            <person name="Xiang M."/>
            <person name="Wang W."/>
            <person name="Sun X."/>
            <person name="Che Y."/>
            <person name="Guo L."/>
            <person name="Liu G."/>
            <person name="Guo L."/>
            <person name="Wang C."/>
            <person name="Yin W.B."/>
            <person name="Stadler M."/>
            <person name="Zhang X."/>
            <person name="Liu X."/>
        </authorList>
    </citation>
    <scope>NUCLEOTIDE SEQUENCE [LARGE SCALE GENOMIC DNA]</scope>
    <source>
        <strain evidence="4">W106-1 / CGMCC3.15140</strain>
    </source>
</reference>
<evidence type="ECO:0000313" key="3">
    <source>
        <dbReference type="EMBL" id="ETS82885.1"/>
    </source>
</evidence>
<dbReference type="GeneID" id="19269774"/>
<dbReference type="OrthoDB" id="5689at2759"/>
<dbReference type="InterPro" id="IPR000182">
    <property type="entry name" value="GNAT_dom"/>
</dbReference>
<feature type="domain" description="N-acetyltransferase" evidence="2">
    <location>
        <begin position="73"/>
        <end position="226"/>
    </location>
</feature>
<evidence type="ECO:0000259" key="2">
    <source>
        <dbReference type="PROSITE" id="PS51186"/>
    </source>
</evidence>
<feature type="compositionally biased region" description="Basic and acidic residues" evidence="1">
    <location>
        <begin position="27"/>
        <end position="39"/>
    </location>
</feature>
<dbReference type="AlphaFoldDB" id="W3X9Z9"/>
<sequence>MPINPHSTLGIISETTVPASTATPAPEDLRSTPKPKSDIGIHMAPPTAANDTALVERLRDIVNLVYGETEGDIFVEGYQRVSTEEMVDVMRAGQLAVAHLKTPTSAPSDLSSSSPSSPEATSAIGCMRIQTLPNRTGELGMFAIDPLYRGSGLGRDMVAFAESHCRSSLGSEVMRLELLVPKSNVEHVFKKRLQAWYERMGYVVVKLGVFQDDYPQLAPLLRGTCEYRVFEKNLV</sequence>
<feature type="compositionally biased region" description="Low complexity" evidence="1">
    <location>
        <begin position="15"/>
        <end position="26"/>
    </location>
</feature>
<keyword evidence="4" id="KW-1185">Reference proteome</keyword>
<dbReference type="EMBL" id="KI912111">
    <property type="protein sequence ID" value="ETS82885.1"/>
    <property type="molecule type" value="Genomic_DNA"/>
</dbReference>
<dbReference type="Gene3D" id="3.40.630.30">
    <property type="match status" value="1"/>
</dbReference>
<protein>
    <recommendedName>
        <fullName evidence="2">N-acetyltransferase domain-containing protein</fullName>
    </recommendedName>
</protein>
<evidence type="ECO:0000256" key="1">
    <source>
        <dbReference type="SAM" id="MobiDB-lite"/>
    </source>
</evidence>
<dbReference type="OMA" id="GWYTRMG"/>
<dbReference type="InterPro" id="IPR016181">
    <property type="entry name" value="Acyl_CoA_acyltransferase"/>
</dbReference>
<proteinExistence type="predicted"/>
<dbReference type="InParanoid" id="W3X9Z9"/>
<dbReference type="Pfam" id="PF13508">
    <property type="entry name" value="Acetyltransf_7"/>
    <property type="match status" value="1"/>
</dbReference>
<dbReference type="Proteomes" id="UP000030651">
    <property type="component" value="Unassembled WGS sequence"/>
</dbReference>
<dbReference type="HOGENOM" id="CLU_088295_0_0_1"/>
<dbReference type="eggNOG" id="ENOG502SC8S">
    <property type="taxonomic scope" value="Eukaryota"/>
</dbReference>
<feature type="region of interest" description="Disordered" evidence="1">
    <location>
        <begin position="1"/>
        <end position="45"/>
    </location>
</feature>
<name>W3X9Z9_PESFW</name>
<dbReference type="SUPFAM" id="SSF55729">
    <property type="entry name" value="Acyl-CoA N-acyltransferases (Nat)"/>
    <property type="match status" value="1"/>
</dbReference>
<accession>W3X9Z9</accession>
<gene>
    <name evidence="3" type="ORF">PFICI_04761</name>
</gene>